<dbReference type="RefSeq" id="WP_078003832.1">
    <property type="nucleotide sequence ID" value="NZ_MRUL01000013.1"/>
</dbReference>
<dbReference type="OrthoDB" id="5296079at2"/>
<organism evidence="1 2">
    <name type="scientific">Izhakiella australiensis</name>
    <dbReference type="NCBI Taxonomy" id="1926881"/>
    <lineage>
        <taxon>Bacteria</taxon>
        <taxon>Pseudomonadati</taxon>
        <taxon>Pseudomonadota</taxon>
        <taxon>Gammaproteobacteria</taxon>
        <taxon>Enterobacterales</taxon>
        <taxon>Erwiniaceae</taxon>
        <taxon>Izhakiella</taxon>
    </lineage>
</organism>
<dbReference type="Gene3D" id="3.40.50.300">
    <property type="entry name" value="P-loop containing nucleotide triphosphate hydrolases"/>
    <property type="match status" value="1"/>
</dbReference>
<dbReference type="EMBL" id="MRUL01000013">
    <property type="protein sequence ID" value="OON38735.1"/>
    <property type="molecule type" value="Genomic_DNA"/>
</dbReference>
<keyword evidence="2" id="KW-1185">Reference proteome</keyword>
<reference evidence="1 2" key="1">
    <citation type="submission" date="2016-12" db="EMBL/GenBank/DDBJ databases">
        <title>Izhakiella australiana sp. nov. of genus Izhakiella isolated from Australian desert.</title>
        <authorList>
            <person name="Ji M."/>
        </authorList>
    </citation>
    <scope>NUCLEOTIDE SEQUENCE [LARGE SCALE GENOMIC DNA]</scope>
    <source>
        <strain evidence="1 2">D4N98</strain>
    </source>
</reference>
<gene>
    <name evidence="1" type="ORF">BTJ39_16730</name>
</gene>
<name>A0A1S8YIH9_9GAMM</name>
<accession>A0A1S8YIH9</accession>
<evidence type="ECO:0000313" key="1">
    <source>
        <dbReference type="EMBL" id="OON38735.1"/>
    </source>
</evidence>
<evidence type="ECO:0000313" key="2">
    <source>
        <dbReference type="Proteomes" id="UP000190667"/>
    </source>
</evidence>
<sequence>MDLQQLGRRICILGPSNSGKSTLAQAIGDKLQLDVIHLDRLYHYPATRWQARPPAEFSALHQAAIDRDSWVIDGNYSRLLAPRLQRASGFILLNVSPSVSLLRYFRRTWSQQRIGGLDIARDRISWEMIRYITGTAPAKQQALAEVIAAQPQAKVMISSCAGLKHYYQHWALSFPTSGASSQAR</sequence>
<proteinExistence type="predicted"/>
<dbReference type="InterPro" id="IPR052922">
    <property type="entry name" value="Cytidylate_Kinase-2"/>
</dbReference>
<dbReference type="InterPro" id="IPR027417">
    <property type="entry name" value="P-loop_NTPase"/>
</dbReference>
<dbReference type="Proteomes" id="UP000190667">
    <property type="component" value="Unassembled WGS sequence"/>
</dbReference>
<dbReference type="PANTHER" id="PTHR37816:SF2">
    <property type="entry name" value="DNA TOPOLOGY MODULATION PROTEIN FLAR-RELATED PROTEIN"/>
    <property type="match status" value="1"/>
</dbReference>
<dbReference type="STRING" id="1926881.BTJ39_16730"/>
<comment type="caution">
    <text evidence="1">The sequence shown here is derived from an EMBL/GenBank/DDBJ whole genome shotgun (WGS) entry which is preliminary data.</text>
</comment>
<dbReference type="SUPFAM" id="SSF52540">
    <property type="entry name" value="P-loop containing nucleoside triphosphate hydrolases"/>
    <property type="match status" value="1"/>
</dbReference>
<protein>
    <recommendedName>
        <fullName evidence="3">AAA family ATPase</fullName>
    </recommendedName>
</protein>
<dbReference type="PANTHER" id="PTHR37816">
    <property type="entry name" value="YALI0E33011P"/>
    <property type="match status" value="1"/>
</dbReference>
<evidence type="ECO:0008006" key="3">
    <source>
        <dbReference type="Google" id="ProtNLM"/>
    </source>
</evidence>
<dbReference type="AlphaFoldDB" id="A0A1S8YIH9"/>